<protein>
    <submittedName>
        <fullName evidence="2">Uncharacterized protein</fullName>
    </submittedName>
</protein>
<keyword evidence="1" id="KW-0812">Transmembrane</keyword>
<reference evidence="2" key="2">
    <citation type="submission" date="2017-11" db="EMBL/GenBank/DDBJ databases">
        <title>Coralsnake Venomics: Analyses of Venom Gland Transcriptomes and Proteomes of Six Brazilian Taxa.</title>
        <authorList>
            <person name="Aird S.D."/>
            <person name="Jorge da Silva N."/>
            <person name="Qiu L."/>
            <person name="Villar-Briones A."/>
            <person name="Aparecida-Saddi V."/>
            <person name="Campos-Telles M.P."/>
            <person name="Grau M."/>
            <person name="Mikheyev A.S."/>
        </authorList>
    </citation>
    <scope>NUCLEOTIDE SEQUENCE</scope>
    <source>
        <tissue evidence="2">Venom_gland</tissue>
    </source>
</reference>
<proteinExistence type="predicted"/>
<reference evidence="2" key="1">
    <citation type="submission" date="2017-07" db="EMBL/GenBank/DDBJ databases">
        <authorList>
            <person name="Mikheyev A."/>
            <person name="Grau M."/>
        </authorList>
    </citation>
    <scope>NUCLEOTIDE SEQUENCE</scope>
    <source>
        <tissue evidence="2">Venom_gland</tissue>
    </source>
</reference>
<dbReference type="EMBL" id="IACL01008794">
    <property type="protein sequence ID" value="LAB00376.1"/>
    <property type="molecule type" value="Transcribed_RNA"/>
</dbReference>
<organism evidence="2">
    <name type="scientific">Micrurus paraensis</name>
    <dbReference type="NCBI Taxonomy" id="1970185"/>
    <lineage>
        <taxon>Eukaryota</taxon>
        <taxon>Metazoa</taxon>
        <taxon>Chordata</taxon>
        <taxon>Craniata</taxon>
        <taxon>Vertebrata</taxon>
        <taxon>Euteleostomi</taxon>
        <taxon>Lepidosauria</taxon>
        <taxon>Squamata</taxon>
        <taxon>Bifurcata</taxon>
        <taxon>Unidentata</taxon>
        <taxon>Episquamata</taxon>
        <taxon>Toxicofera</taxon>
        <taxon>Serpentes</taxon>
        <taxon>Colubroidea</taxon>
        <taxon>Elapidae</taxon>
        <taxon>Elapinae</taxon>
        <taxon>Micrurus</taxon>
    </lineage>
</organism>
<name>A0A2D4JV67_9SAUR</name>
<sequence>MRTTCIEIKVWSYKSYGCGLFSALFWSDLFLALGCMQFIHHLVSGMQACADQLASAHTCAGKWKLSFLVHACEDQLAATGDGWRARRDGSVCNFQQACHKFAIMAID</sequence>
<feature type="transmembrane region" description="Helical" evidence="1">
    <location>
        <begin position="20"/>
        <end position="39"/>
    </location>
</feature>
<keyword evidence="1" id="KW-0472">Membrane</keyword>
<evidence type="ECO:0000313" key="2">
    <source>
        <dbReference type="EMBL" id="LAB00376.1"/>
    </source>
</evidence>
<evidence type="ECO:0000256" key="1">
    <source>
        <dbReference type="SAM" id="Phobius"/>
    </source>
</evidence>
<keyword evidence="1" id="KW-1133">Transmembrane helix</keyword>
<dbReference type="AlphaFoldDB" id="A0A2D4JV67"/>
<accession>A0A2D4JV67</accession>